<dbReference type="NCBIfam" id="TIGR00632">
    <property type="entry name" value="vsr"/>
    <property type="match status" value="1"/>
</dbReference>
<dbReference type="GO" id="GO:0016787">
    <property type="term" value="F:hydrolase activity"/>
    <property type="evidence" value="ECO:0007669"/>
    <property type="project" value="UniProtKB-KW"/>
</dbReference>
<dbReference type="GO" id="GO:0006298">
    <property type="term" value="P:mismatch repair"/>
    <property type="evidence" value="ECO:0007669"/>
    <property type="project" value="InterPro"/>
</dbReference>
<keyword evidence="8" id="KW-0614">Plasmid</keyword>
<dbReference type="InterPro" id="IPR004603">
    <property type="entry name" value="DNA_mismatch_endonuc_vsr"/>
</dbReference>
<dbReference type="REBASE" id="397289">
    <property type="entry name" value="V.Rsp52915ORF22085P"/>
</dbReference>
<dbReference type="GO" id="GO:0004519">
    <property type="term" value="F:endonuclease activity"/>
    <property type="evidence" value="ECO:0007669"/>
    <property type="project" value="UniProtKB-KW"/>
</dbReference>
<organism evidence="8 9">
    <name type="scientific">Rubrobacter marinus</name>
    <dbReference type="NCBI Taxonomy" id="2653852"/>
    <lineage>
        <taxon>Bacteria</taxon>
        <taxon>Bacillati</taxon>
        <taxon>Actinomycetota</taxon>
        <taxon>Rubrobacteria</taxon>
        <taxon>Rubrobacterales</taxon>
        <taxon>Rubrobacteraceae</taxon>
        <taxon>Rubrobacter</taxon>
    </lineage>
</organism>
<dbReference type="EMBL" id="CP045122">
    <property type="protein sequence ID" value="QIN81178.1"/>
    <property type="molecule type" value="Genomic_DNA"/>
</dbReference>
<keyword evidence="3" id="KW-0227">DNA damage</keyword>
<evidence type="ECO:0000256" key="4">
    <source>
        <dbReference type="ARBA" id="ARBA00022801"/>
    </source>
</evidence>
<comment type="similarity">
    <text evidence="6">Belongs to the Vsr family.</text>
</comment>
<evidence type="ECO:0000256" key="7">
    <source>
        <dbReference type="SAM" id="MobiDB-lite"/>
    </source>
</evidence>
<evidence type="ECO:0000256" key="6">
    <source>
        <dbReference type="ARBA" id="ARBA00029466"/>
    </source>
</evidence>
<keyword evidence="1" id="KW-0540">Nuclease</keyword>
<evidence type="ECO:0000313" key="9">
    <source>
        <dbReference type="Proteomes" id="UP000502706"/>
    </source>
</evidence>
<geneLocation type="plasmid" evidence="8 9">
    <name>unnamed1</name>
</geneLocation>
<dbReference type="KEGG" id="rmar:GBA65_22090"/>
<reference evidence="8 9" key="1">
    <citation type="submission" date="2019-10" db="EMBL/GenBank/DDBJ databases">
        <title>Rubrobacter sp nov SCSIO 52915 isolated from a deep-sea sediment in the South China Sea.</title>
        <authorList>
            <person name="Chen R.W."/>
        </authorList>
    </citation>
    <scope>NUCLEOTIDE SEQUENCE [LARGE SCALE GENOMIC DNA]</scope>
    <source>
        <strain evidence="8 9">SCSIO 52915</strain>
        <plasmid evidence="8 9">unnamed1</plasmid>
    </source>
</reference>
<dbReference type="Pfam" id="PF03852">
    <property type="entry name" value="Vsr"/>
    <property type="match status" value="1"/>
</dbReference>
<dbReference type="Proteomes" id="UP000502706">
    <property type="component" value="Plasmid unnamed1"/>
</dbReference>
<evidence type="ECO:0000313" key="8">
    <source>
        <dbReference type="EMBL" id="QIN81178.1"/>
    </source>
</evidence>
<feature type="region of interest" description="Disordered" evidence="7">
    <location>
        <begin position="164"/>
        <end position="199"/>
    </location>
</feature>
<gene>
    <name evidence="8" type="primary">vsr</name>
    <name evidence="8" type="ORF">GBA65_22090</name>
</gene>
<feature type="compositionally biased region" description="Basic residues" evidence="7">
    <location>
        <begin position="190"/>
        <end position="199"/>
    </location>
</feature>
<dbReference type="SUPFAM" id="SSF52980">
    <property type="entry name" value="Restriction endonuclease-like"/>
    <property type="match status" value="1"/>
</dbReference>
<accession>A0A6G8Q3Z5</accession>
<dbReference type="AlphaFoldDB" id="A0A6G8Q3Z5"/>
<evidence type="ECO:0000256" key="1">
    <source>
        <dbReference type="ARBA" id="ARBA00022722"/>
    </source>
</evidence>
<name>A0A6G8Q3Z5_9ACTN</name>
<evidence type="ECO:0000256" key="5">
    <source>
        <dbReference type="ARBA" id="ARBA00023204"/>
    </source>
</evidence>
<keyword evidence="9" id="KW-1185">Reference proteome</keyword>
<keyword evidence="5" id="KW-0234">DNA repair</keyword>
<dbReference type="InterPro" id="IPR011335">
    <property type="entry name" value="Restrct_endonuc-II-like"/>
</dbReference>
<feature type="compositionally biased region" description="Basic and acidic residues" evidence="7">
    <location>
        <begin position="164"/>
        <end position="175"/>
    </location>
</feature>
<dbReference type="CDD" id="cd00221">
    <property type="entry name" value="Vsr"/>
    <property type="match status" value="1"/>
</dbReference>
<dbReference type="Gene3D" id="3.40.960.10">
    <property type="entry name" value="VSR Endonuclease"/>
    <property type="match status" value="1"/>
</dbReference>
<proteinExistence type="inferred from homology"/>
<keyword evidence="4" id="KW-0378">Hydrolase</keyword>
<evidence type="ECO:0000256" key="3">
    <source>
        <dbReference type="ARBA" id="ARBA00022763"/>
    </source>
</evidence>
<keyword evidence="2 8" id="KW-0255">Endonuclease</keyword>
<evidence type="ECO:0000256" key="2">
    <source>
        <dbReference type="ARBA" id="ARBA00022759"/>
    </source>
</evidence>
<sequence length="199" mass="22893">MARVKGKNTSPERLLRSALWRAGMRYRLNYKAPMGRPDVVFPGARVAVFVDGCFWHGCPAHYSRPRSSEEFWSGKLLANVERDSRLTLGLEAAGWRVVRVFEHEVYQELDKVVRVVEAAMRGERLPDERDWRVSRVDPVPQEGEGWERRELRLLRAWDVVRHEVGPRKTGRDKGRPKGPRAARGSARGRTSARPKRRSG</sequence>
<protein>
    <submittedName>
        <fullName evidence="8">DNA mismatch endonuclease Vsr</fullName>
    </submittedName>
</protein>